<dbReference type="EMBL" id="NFLJ01000032">
    <property type="protein sequence ID" value="OUQ33353.1"/>
    <property type="molecule type" value="Genomic_DNA"/>
</dbReference>
<gene>
    <name evidence="1" type="ORF">B5E75_10625</name>
</gene>
<evidence type="ECO:0000313" key="2">
    <source>
        <dbReference type="Proteomes" id="UP000195305"/>
    </source>
</evidence>
<dbReference type="OrthoDB" id="9803716at2"/>
<protein>
    <submittedName>
        <fullName evidence="1">Uncharacterized protein</fullName>
    </submittedName>
</protein>
<accession>A0A1Y4SX48</accession>
<keyword evidence="2" id="KW-1185">Reference proteome</keyword>
<dbReference type="Proteomes" id="UP000195305">
    <property type="component" value="Unassembled WGS sequence"/>
</dbReference>
<comment type="caution">
    <text evidence="1">The sequence shown here is derived from an EMBL/GenBank/DDBJ whole genome shotgun (WGS) entry which is preliminary data.</text>
</comment>
<dbReference type="RefSeq" id="WP_087359056.1">
    <property type="nucleotide sequence ID" value="NZ_NFLJ01000032.1"/>
</dbReference>
<proteinExistence type="predicted"/>
<name>A0A1Y4SX48_9FIRM</name>
<organism evidence="1 2">
    <name type="scientific">Massilimicrobiota timonensis</name>
    <dbReference type="NCBI Taxonomy" id="1776392"/>
    <lineage>
        <taxon>Bacteria</taxon>
        <taxon>Bacillati</taxon>
        <taxon>Bacillota</taxon>
        <taxon>Erysipelotrichia</taxon>
        <taxon>Erysipelotrichales</taxon>
        <taxon>Erysipelotrichaceae</taxon>
        <taxon>Massilimicrobiota</taxon>
    </lineage>
</organism>
<evidence type="ECO:0000313" key="1">
    <source>
        <dbReference type="EMBL" id="OUQ33353.1"/>
    </source>
</evidence>
<sequence length="287" mass="33358">MNEQKQHKWSKEEFAKMMNEKRQSLFNIANEQVEKAVESADNFLTYLNLKSQLDYTVTNTLLVMAQNPNATQLKDISHWREDNKYIRKGQKGIQILEPGEYTRKDGSAGISYNPKFVFDISQLQGKNNHIHSPEYSTKEILSALIYKKDILPEVIEQDTKSFERVYFDPESQKILVKDGLDPKAMINGIIREYCMIEYMDMGGTREEVSFQAECSAYMISRRYGIGDYNTMFVSSSNEHFFSMNPKEIKQELENISRVTDSVSTNIKYGLYAQQEQTKQKEAGEHER</sequence>
<reference evidence="1 2" key="1">
    <citation type="journal article" date="2018" name="BMC Genomics">
        <title>Whole genome sequencing and function prediction of 133 gut anaerobes isolated from chicken caecum in pure cultures.</title>
        <authorList>
            <person name="Medvecky M."/>
            <person name="Cejkova D."/>
            <person name="Polansky O."/>
            <person name="Karasova D."/>
            <person name="Kubasova T."/>
            <person name="Cizek A."/>
            <person name="Rychlik I."/>
        </authorList>
    </citation>
    <scope>NUCLEOTIDE SEQUENCE [LARGE SCALE GENOMIC DNA]</scope>
    <source>
        <strain evidence="1 2">An13</strain>
    </source>
</reference>
<dbReference type="AlphaFoldDB" id="A0A1Y4SX48"/>